<evidence type="ECO:0000313" key="4">
    <source>
        <dbReference type="Proteomes" id="UP000271683"/>
    </source>
</evidence>
<dbReference type="Proteomes" id="UP000271683">
    <property type="component" value="Unassembled WGS sequence"/>
</dbReference>
<dbReference type="InterPro" id="IPR036822">
    <property type="entry name" value="CutC-like_dom_sf"/>
</dbReference>
<dbReference type="EMBL" id="RJKL01000001">
    <property type="protein sequence ID" value="ROP34168.1"/>
    <property type="molecule type" value="Genomic_DNA"/>
</dbReference>
<gene>
    <name evidence="3" type="ORF">EDD30_7245</name>
</gene>
<dbReference type="PANTHER" id="PTHR12598:SF0">
    <property type="entry name" value="COPPER HOMEOSTASIS PROTEIN CUTC HOMOLOG"/>
    <property type="match status" value="1"/>
</dbReference>
<name>A0A3N1GVC8_9ACTN</name>
<evidence type="ECO:0000313" key="3">
    <source>
        <dbReference type="EMBL" id="ROP34168.1"/>
    </source>
</evidence>
<sequence length="244" mass="25315">MCDDAAVAAPVLEVIALNAADAVAAREGGADRVELVADMGRQGLSPAVRTFAEVRDAAGLPVRTMLRLQDGYAPGDAAGLTRAAAELRDAGADEFVLGFLDDAGAVDRDAVEDVLTVIEGCRWTFHRALDHAADRAAAWRALDGLPGLDFVLTAGGPAGVDAGLDTLRAEAGRTPRVLAGGGLRRHHLACLLAAGVDAFHTGGAVRPGGRWDAPVDPALVRTWRELLAPHRPANASAHHRPATD</sequence>
<reference evidence="3 4" key="1">
    <citation type="submission" date="2018-11" db="EMBL/GenBank/DDBJ databases">
        <title>Sequencing the genomes of 1000 actinobacteria strains.</title>
        <authorList>
            <person name="Klenk H.-P."/>
        </authorList>
    </citation>
    <scope>NUCLEOTIDE SEQUENCE [LARGE SCALE GENOMIC DNA]</scope>
    <source>
        <strain evidence="3 4">DSM 43634</strain>
    </source>
</reference>
<dbReference type="AlphaFoldDB" id="A0A3N1GVC8"/>
<dbReference type="Pfam" id="PF03932">
    <property type="entry name" value="CutC"/>
    <property type="match status" value="1"/>
</dbReference>
<dbReference type="GO" id="GO:0005507">
    <property type="term" value="F:copper ion binding"/>
    <property type="evidence" value="ECO:0007669"/>
    <property type="project" value="TreeGrafter"/>
</dbReference>
<dbReference type="OrthoDB" id="9815677at2"/>
<evidence type="ECO:0000256" key="1">
    <source>
        <dbReference type="ARBA" id="ARBA00007768"/>
    </source>
</evidence>
<comment type="caution">
    <text evidence="3">The sequence shown here is derived from an EMBL/GenBank/DDBJ whole genome shotgun (WGS) entry which is preliminary data.</text>
</comment>
<accession>A0A3N1GVC8</accession>
<proteinExistence type="inferred from homology"/>
<organism evidence="3 4">
    <name type="scientific">Couchioplanes caeruleus</name>
    <dbReference type="NCBI Taxonomy" id="56438"/>
    <lineage>
        <taxon>Bacteria</taxon>
        <taxon>Bacillati</taxon>
        <taxon>Actinomycetota</taxon>
        <taxon>Actinomycetes</taxon>
        <taxon>Micromonosporales</taxon>
        <taxon>Micromonosporaceae</taxon>
        <taxon>Couchioplanes</taxon>
    </lineage>
</organism>
<dbReference type="InterPro" id="IPR005627">
    <property type="entry name" value="CutC-like"/>
</dbReference>
<dbReference type="Gene3D" id="3.20.20.380">
    <property type="entry name" value="Copper homeostasis (CutC) domain"/>
    <property type="match status" value="1"/>
</dbReference>
<comment type="similarity">
    <text evidence="1">Belongs to the CutC family.</text>
</comment>
<evidence type="ECO:0000256" key="2">
    <source>
        <dbReference type="ARBA" id="ARBA00019014"/>
    </source>
</evidence>
<dbReference type="SUPFAM" id="SSF110395">
    <property type="entry name" value="CutC-like"/>
    <property type="match status" value="1"/>
</dbReference>
<dbReference type="PANTHER" id="PTHR12598">
    <property type="entry name" value="COPPER HOMEOSTASIS PROTEIN CUTC"/>
    <property type="match status" value="1"/>
</dbReference>
<protein>
    <recommendedName>
        <fullName evidence="2">Copper homeostasis protein cutC homolog</fullName>
    </recommendedName>
</protein>